<evidence type="ECO:0000313" key="6">
    <source>
        <dbReference type="EMBL" id="KAK4282822.1"/>
    </source>
</evidence>
<dbReference type="Gene3D" id="2.40.70.10">
    <property type="entry name" value="Acid Proteases"/>
    <property type="match status" value="2"/>
</dbReference>
<dbReference type="InterPro" id="IPR032799">
    <property type="entry name" value="TAXi_C"/>
</dbReference>
<dbReference type="Pfam" id="PF14541">
    <property type="entry name" value="TAXi_C"/>
    <property type="match status" value="1"/>
</dbReference>
<protein>
    <recommendedName>
        <fullName evidence="5">Peptidase A1 domain-containing protein</fullName>
    </recommendedName>
</protein>
<dbReference type="Proteomes" id="UP001293593">
    <property type="component" value="Unassembled WGS sequence"/>
</dbReference>
<evidence type="ECO:0000256" key="4">
    <source>
        <dbReference type="SAM" id="SignalP"/>
    </source>
</evidence>
<dbReference type="InterPro" id="IPR021109">
    <property type="entry name" value="Peptidase_aspartic_dom_sf"/>
</dbReference>
<proteinExistence type="inferred from homology"/>
<dbReference type="GO" id="GO:0006508">
    <property type="term" value="P:proteolysis"/>
    <property type="evidence" value="ECO:0007669"/>
    <property type="project" value="InterPro"/>
</dbReference>
<dbReference type="FunFam" id="2.40.70.10:FF:000045">
    <property type="entry name" value="Basic 7S globulin"/>
    <property type="match status" value="1"/>
</dbReference>
<dbReference type="GO" id="GO:0004190">
    <property type="term" value="F:aspartic-type endopeptidase activity"/>
    <property type="evidence" value="ECO:0007669"/>
    <property type="project" value="InterPro"/>
</dbReference>
<dbReference type="PANTHER" id="PTHR47965">
    <property type="entry name" value="ASPARTYL PROTEASE-RELATED"/>
    <property type="match status" value="1"/>
</dbReference>
<keyword evidence="2 4" id="KW-0732">Signal</keyword>
<dbReference type="InterPro" id="IPR001461">
    <property type="entry name" value="Aspartic_peptidase_A1"/>
</dbReference>
<keyword evidence="7" id="KW-1185">Reference proteome</keyword>
<dbReference type="EMBL" id="JAWXYG010000002">
    <property type="protein sequence ID" value="KAK4282822.1"/>
    <property type="molecule type" value="Genomic_DNA"/>
</dbReference>
<dbReference type="InterPro" id="IPR032861">
    <property type="entry name" value="TAXi_N"/>
</dbReference>
<evidence type="ECO:0000259" key="5">
    <source>
        <dbReference type="PROSITE" id="PS51767"/>
    </source>
</evidence>
<dbReference type="SUPFAM" id="SSF50630">
    <property type="entry name" value="Acid proteases"/>
    <property type="match status" value="1"/>
</dbReference>
<dbReference type="CDD" id="cd05489">
    <property type="entry name" value="xylanase_inhibitor_I_like"/>
    <property type="match status" value="1"/>
</dbReference>
<keyword evidence="3" id="KW-1015">Disulfide bond</keyword>
<dbReference type="PROSITE" id="PS51767">
    <property type="entry name" value="PEPTIDASE_A1"/>
    <property type="match status" value="1"/>
</dbReference>
<feature type="domain" description="Peptidase A1" evidence="5">
    <location>
        <begin position="45"/>
        <end position="407"/>
    </location>
</feature>
<dbReference type="PANTHER" id="PTHR47965:SF28">
    <property type="entry name" value="BASIC 7S GLOBULIN"/>
    <property type="match status" value="1"/>
</dbReference>
<gene>
    <name evidence="6" type="ORF">QN277_014151</name>
</gene>
<reference evidence="6" key="1">
    <citation type="submission" date="2023-10" db="EMBL/GenBank/DDBJ databases">
        <title>Chromosome-level genome of the transformable northern wattle, Acacia crassicarpa.</title>
        <authorList>
            <person name="Massaro I."/>
            <person name="Sinha N.R."/>
            <person name="Poethig S."/>
            <person name="Leichty A.R."/>
        </authorList>
    </citation>
    <scope>NUCLEOTIDE SEQUENCE</scope>
    <source>
        <strain evidence="6">Acra3RX</strain>
        <tissue evidence="6">Leaf</tissue>
    </source>
</reference>
<dbReference type="Pfam" id="PF14543">
    <property type="entry name" value="TAXi_N"/>
    <property type="match status" value="1"/>
</dbReference>
<dbReference type="InterPro" id="IPR033868">
    <property type="entry name" value="Xylanase_inhibitor_I-like"/>
</dbReference>
<evidence type="ECO:0000256" key="2">
    <source>
        <dbReference type="ARBA" id="ARBA00022729"/>
    </source>
</evidence>
<dbReference type="AlphaFoldDB" id="A0AAE1N4U8"/>
<comment type="caution">
    <text evidence="6">The sequence shown here is derived from an EMBL/GenBank/DDBJ whole genome shotgun (WGS) entry which is preliminary data.</text>
</comment>
<dbReference type="InterPro" id="IPR033121">
    <property type="entry name" value="PEPTIDASE_A1"/>
</dbReference>
<feature type="signal peptide" evidence="4">
    <location>
        <begin position="1"/>
        <end position="21"/>
    </location>
</feature>
<comment type="similarity">
    <text evidence="1">Belongs to the peptidase A1 family.</text>
</comment>
<accession>A0AAE1N4U8</accession>
<evidence type="ECO:0000256" key="1">
    <source>
        <dbReference type="ARBA" id="ARBA00007447"/>
    </source>
</evidence>
<evidence type="ECO:0000313" key="7">
    <source>
        <dbReference type="Proteomes" id="UP001293593"/>
    </source>
</evidence>
<feature type="chain" id="PRO_5042177204" description="Peptidase A1 domain-containing protein" evidence="4">
    <location>
        <begin position="22"/>
        <end position="426"/>
    </location>
</feature>
<sequence length="426" mass="45988">MASASFLRFLLLISLLFFSESATLQPAEPSLLVLPVQKDASSGLHWAYIHKRTPLVAVPVLVDLNGRSLWVNCDQHYSSTSYTAPLCHSTLCSRANSHLCYSCASASRPGCHNNTCGLMSVNPVTLQSGVAELAQDILAIQVQPPLSPSKTVSMVVVPRFLFACAPSFLLHNGLPPIVQGVAGLGHEPISLPRQLASHFGLQQTFAMCLSGDPNSKGFIFFGEQPNLLRPHLDISRDLVYTPLTVTPKGEYHVRVTSIKVNSQVVVPVSPSLASELARTTRSGLGGTLITTASPYTVLHRSIFEALVHVYANQVPKQAQVKAVEPFGLCMDWKKINKVPDVELVMRGASAAWRISGENLMVEARPGVRCLGFVNGGDKPRAAIALGARQLQEYLVVFDLARSTLGFSPSLLSRGTKCSSYNFATSP</sequence>
<organism evidence="6 7">
    <name type="scientific">Acacia crassicarpa</name>
    <name type="common">northern wattle</name>
    <dbReference type="NCBI Taxonomy" id="499986"/>
    <lineage>
        <taxon>Eukaryota</taxon>
        <taxon>Viridiplantae</taxon>
        <taxon>Streptophyta</taxon>
        <taxon>Embryophyta</taxon>
        <taxon>Tracheophyta</taxon>
        <taxon>Spermatophyta</taxon>
        <taxon>Magnoliopsida</taxon>
        <taxon>eudicotyledons</taxon>
        <taxon>Gunneridae</taxon>
        <taxon>Pentapetalae</taxon>
        <taxon>rosids</taxon>
        <taxon>fabids</taxon>
        <taxon>Fabales</taxon>
        <taxon>Fabaceae</taxon>
        <taxon>Caesalpinioideae</taxon>
        <taxon>mimosoid clade</taxon>
        <taxon>Acacieae</taxon>
        <taxon>Acacia</taxon>
    </lineage>
</organism>
<name>A0AAE1N4U8_9FABA</name>
<dbReference type="FunFam" id="2.40.70.10:FF:000126">
    <property type="entry name" value="Gamma conglutin 1"/>
    <property type="match status" value="1"/>
</dbReference>
<evidence type="ECO:0000256" key="3">
    <source>
        <dbReference type="ARBA" id="ARBA00023157"/>
    </source>
</evidence>